<dbReference type="Proteomes" id="UP000308488">
    <property type="component" value="Unassembled WGS sequence"/>
</dbReference>
<comment type="similarity">
    <text evidence="5">Belongs to the FrdD family.</text>
</comment>
<dbReference type="SUPFAM" id="SSF81343">
    <property type="entry name" value="Fumarate reductase respiratory complex transmembrane subunits"/>
    <property type="match status" value="1"/>
</dbReference>
<dbReference type="GO" id="GO:0006106">
    <property type="term" value="P:fumarate metabolic process"/>
    <property type="evidence" value="ECO:0007669"/>
    <property type="project" value="InterPro"/>
</dbReference>
<feature type="transmembrane region" description="Helical" evidence="5">
    <location>
        <begin position="12"/>
        <end position="38"/>
    </location>
</feature>
<dbReference type="Pfam" id="PF02313">
    <property type="entry name" value="Fumarate_red_D"/>
    <property type="match status" value="1"/>
</dbReference>
<dbReference type="GO" id="GO:0005886">
    <property type="term" value="C:plasma membrane"/>
    <property type="evidence" value="ECO:0007669"/>
    <property type="project" value="UniProtKB-SubCell"/>
</dbReference>
<feature type="transmembrane region" description="Helical" evidence="5">
    <location>
        <begin position="58"/>
        <end position="76"/>
    </location>
</feature>
<name>A0A4U6QVA9_9GAMM</name>
<sequence>MRWKHHEPFFWSLFGAGGVVSAFCAPVIVLLIGFLLPLHLLPEAAYNYESLHALAQSLWVKGAVLMIVALSLWHCAHRLFHGLHDLGVSTGPLARTLTYGLAGFCSLALLIVLLTL</sequence>
<evidence type="ECO:0000256" key="4">
    <source>
        <dbReference type="ARBA" id="ARBA00023136"/>
    </source>
</evidence>
<keyword evidence="4 5" id="KW-0472">Membrane</keyword>
<dbReference type="EMBL" id="SZYH01000002">
    <property type="protein sequence ID" value="TKV64258.1"/>
    <property type="molecule type" value="Genomic_DNA"/>
</dbReference>
<dbReference type="HAMAP" id="MF_00709">
    <property type="entry name" value="Fumarate_red_D"/>
    <property type="match status" value="1"/>
</dbReference>
<dbReference type="GO" id="GO:0045283">
    <property type="term" value="C:fumarate reductase complex"/>
    <property type="evidence" value="ECO:0007669"/>
    <property type="project" value="UniProtKB-UniRule"/>
</dbReference>
<keyword evidence="2 5" id="KW-0812">Transmembrane</keyword>
<keyword evidence="7" id="KW-1185">Reference proteome</keyword>
<comment type="function">
    <text evidence="5">Anchors the catalytic components of the fumarate reductase complex to the cell membrane, binds quinones.</text>
</comment>
<dbReference type="OrthoDB" id="9804636at2"/>
<organism evidence="6 7">
    <name type="scientific">Marinobacter panjinensis</name>
    <dbReference type="NCBI Taxonomy" id="2576384"/>
    <lineage>
        <taxon>Bacteria</taxon>
        <taxon>Pseudomonadati</taxon>
        <taxon>Pseudomonadota</taxon>
        <taxon>Gammaproteobacteria</taxon>
        <taxon>Pseudomonadales</taxon>
        <taxon>Marinobacteraceae</taxon>
        <taxon>Marinobacter</taxon>
    </lineage>
</organism>
<evidence type="ECO:0000256" key="5">
    <source>
        <dbReference type="HAMAP-Rule" id="MF_00709"/>
    </source>
</evidence>
<comment type="subunit">
    <text evidence="5">Part of an enzyme complex containing four subunits: a flavoprotein (FrdA), an iron-sulfur protein (FrdB), and two hydrophobic anchor proteins (FrdC and FrdD).</text>
</comment>
<evidence type="ECO:0000256" key="1">
    <source>
        <dbReference type="ARBA" id="ARBA00022475"/>
    </source>
</evidence>
<evidence type="ECO:0000313" key="7">
    <source>
        <dbReference type="Proteomes" id="UP000308488"/>
    </source>
</evidence>
<dbReference type="GO" id="GO:0000104">
    <property type="term" value="F:succinate dehydrogenase activity"/>
    <property type="evidence" value="ECO:0007669"/>
    <property type="project" value="UniProtKB-UniRule"/>
</dbReference>
<dbReference type="Gene3D" id="1.20.1300.10">
    <property type="entry name" value="Fumarate reductase/succinate dehydrogenase, transmembrane subunit"/>
    <property type="match status" value="1"/>
</dbReference>
<evidence type="ECO:0000256" key="3">
    <source>
        <dbReference type="ARBA" id="ARBA00022989"/>
    </source>
</evidence>
<accession>A0A4U6QVA9</accession>
<comment type="caution">
    <text evidence="6">The sequence shown here is derived from an EMBL/GenBank/DDBJ whole genome shotgun (WGS) entry which is preliminary data.</text>
</comment>
<gene>
    <name evidence="5" type="primary">frdD</name>
    <name evidence="6" type="ORF">FDP08_17750</name>
</gene>
<evidence type="ECO:0000256" key="2">
    <source>
        <dbReference type="ARBA" id="ARBA00022692"/>
    </source>
</evidence>
<protein>
    <recommendedName>
        <fullName evidence="5">Fumarate reductase subunit D</fullName>
    </recommendedName>
    <alternativeName>
        <fullName evidence="5">Quinol-fumarate reductase subunit D</fullName>
        <shortName evidence="5">QFR subunit D</shortName>
    </alternativeName>
</protein>
<dbReference type="InterPro" id="IPR034804">
    <property type="entry name" value="SQR/QFR_C/D"/>
</dbReference>
<reference evidence="6 7" key="1">
    <citation type="submission" date="2019-05" db="EMBL/GenBank/DDBJ databases">
        <title>Marinobacter panjinensis sp. nov., a moderately halophilic bacterium isolated from sea tidal flat environment.</title>
        <authorList>
            <person name="Yang W."/>
            <person name="An M."/>
            <person name="He W."/>
            <person name="Luo X."/>
            <person name="Zhu L."/>
            <person name="Chen G."/>
            <person name="Zhang Y."/>
            <person name="Wang Y."/>
        </authorList>
    </citation>
    <scope>NUCLEOTIDE SEQUENCE [LARGE SCALE GENOMIC DNA]</scope>
    <source>
        <strain evidence="6 7">PJ-16</strain>
    </source>
</reference>
<keyword evidence="1 5" id="KW-1003">Cell membrane</keyword>
<comment type="subcellular location">
    <subcellularLocation>
        <location evidence="5">Cell membrane</location>
        <topology evidence="5">Multi-pass membrane protein</topology>
    </subcellularLocation>
</comment>
<dbReference type="AlphaFoldDB" id="A0A4U6QVA9"/>
<feature type="transmembrane region" description="Helical" evidence="5">
    <location>
        <begin position="97"/>
        <end position="115"/>
    </location>
</feature>
<dbReference type="InterPro" id="IPR003418">
    <property type="entry name" value="Fumarate_red_D"/>
</dbReference>
<proteinExistence type="inferred from homology"/>
<dbReference type="RefSeq" id="WP_137437621.1">
    <property type="nucleotide sequence ID" value="NZ_JANRHC010000003.1"/>
</dbReference>
<dbReference type="NCBIfam" id="NF003977">
    <property type="entry name" value="PRK05470.1-1"/>
    <property type="match status" value="1"/>
</dbReference>
<evidence type="ECO:0000313" key="6">
    <source>
        <dbReference type="EMBL" id="TKV64258.1"/>
    </source>
</evidence>
<keyword evidence="3 5" id="KW-1133">Transmembrane helix</keyword>